<dbReference type="EMBL" id="AMGW01000005">
    <property type="protein sequence ID" value="EXJ57486.1"/>
    <property type="molecule type" value="Genomic_DNA"/>
</dbReference>
<keyword evidence="1" id="KW-1133">Transmembrane helix</keyword>
<keyword evidence="1" id="KW-0472">Membrane</keyword>
<keyword evidence="3" id="KW-1185">Reference proteome</keyword>
<evidence type="ECO:0008006" key="4">
    <source>
        <dbReference type="Google" id="ProtNLM"/>
    </source>
</evidence>
<dbReference type="VEuPathDB" id="FungiDB:A1O7_07834"/>
<proteinExistence type="predicted"/>
<dbReference type="AlphaFoldDB" id="W9VZ04"/>
<dbReference type="HOGENOM" id="CLU_1532551_0_0_1"/>
<feature type="transmembrane region" description="Helical" evidence="1">
    <location>
        <begin position="81"/>
        <end position="102"/>
    </location>
</feature>
<feature type="transmembrane region" description="Helical" evidence="1">
    <location>
        <begin position="49"/>
        <end position="69"/>
    </location>
</feature>
<feature type="transmembrane region" description="Helical" evidence="1">
    <location>
        <begin position="16"/>
        <end position="37"/>
    </location>
</feature>
<organism evidence="2 3">
    <name type="scientific">Cladophialophora yegresii CBS 114405</name>
    <dbReference type="NCBI Taxonomy" id="1182544"/>
    <lineage>
        <taxon>Eukaryota</taxon>
        <taxon>Fungi</taxon>
        <taxon>Dikarya</taxon>
        <taxon>Ascomycota</taxon>
        <taxon>Pezizomycotina</taxon>
        <taxon>Eurotiomycetes</taxon>
        <taxon>Chaetothyriomycetidae</taxon>
        <taxon>Chaetothyriales</taxon>
        <taxon>Herpotrichiellaceae</taxon>
        <taxon>Cladophialophora</taxon>
    </lineage>
</organism>
<dbReference type="PANTHER" id="PTHR42083">
    <property type="entry name" value="MARVEL DOMAIN-CONTAINING PROTEIN"/>
    <property type="match status" value="1"/>
</dbReference>
<comment type="caution">
    <text evidence="2">The sequence shown here is derived from an EMBL/GenBank/DDBJ whole genome shotgun (WGS) entry which is preliminary data.</text>
</comment>
<name>W9VZ04_9EURO</name>
<dbReference type="Proteomes" id="UP000019473">
    <property type="component" value="Unassembled WGS sequence"/>
</dbReference>
<evidence type="ECO:0000313" key="3">
    <source>
        <dbReference type="Proteomes" id="UP000019473"/>
    </source>
</evidence>
<keyword evidence="1" id="KW-0812">Transmembrane</keyword>
<dbReference type="OrthoDB" id="5363290at2759"/>
<protein>
    <recommendedName>
        <fullName evidence="4">MARVEL domain-containing protein</fullName>
    </recommendedName>
</protein>
<evidence type="ECO:0000256" key="1">
    <source>
        <dbReference type="SAM" id="Phobius"/>
    </source>
</evidence>
<dbReference type="RefSeq" id="XP_007760020.1">
    <property type="nucleotide sequence ID" value="XM_007761830.1"/>
</dbReference>
<dbReference type="GeneID" id="19182405"/>
<gene>
    <name evidence="2" type="ORF">A1O7_07834</name>
</gene>
<accession>W9VZ04</accession>
<reference evidence="2 3" key="1">
    <citation type="submission" date="2013-03" db="EMBL/GenBank/DDBJ databases">
        <title>The Genome Sequence of Cladophialophora yegresii CBS 114405.</title>
        <authorList>
            <consortium name="The Broad Institute Genomics Platform"/>
            <person name="Cuomo C."/>
            <person name="de Hoog S."/>
            <person name="Gorbushina A."/>
            <person name="Walker B."/>
            <person name="Young S.K."/>
            <person name="Zeng Q."/>
            <person name="Gargeya S."/>
            <person name="Fitzgerald M."/>
            <person name="Haas B."/>
            <person name="Abouelleil A."/>
            <person name="Allen A.W."/>
            <person name="Alvarado L."/>
            <person name="Arachchi H.M."/>
            <person name="Berlin A.M."/>
            <person name="Chapman S.B."/>
            <person name="Gainer-Dewar J."/>
            <person name="Goldberg J."/>
            <person name="Griggs A."/>
            <person name="Gujja S."/>
            <person name="Hansen M."/>
            <person name="Howarth C."/>
            <person name="Imamovic A."/>
            <person name="Ireland A."/>
            <person name="Larimer J."/>
            <person name="McCowan C."/>
            <person name="Murphy C."/>
            <person name="Pearson M."/>
            <person name="Poon T.W."/>
            <person name="Priest M."/>
            <person name="Roberts A."/>
            <person name="Saif S."/>
            <person name="Shea T."/>
            <person name="Sisk P."/>
            <person name="Sykes S."/>
            <person name="Wortman J."/>
            <person name="Nusbaum C."/>
            <person name="Birren B."/>
        </authorList>
    </citation>
    <scope>NUCLEOTIDE SEQUENCE [LARGE SCALE GENOMIC DNA]</scope>
    <source>
        <strain evidence="2 3">CBS 114405</strain>
    </source>
</reference>
<feature type="transmembrane region" description="Helical" evidence="1">
    <location>
        <begin position="122"/>
        <end position="141"/>
    </location>
</feature>
<sequence>MISINFYWKDAPTSRIVHLIQVSLQFLAAIIVIGINASDIANGPTNTGISVFAIVIATLSTVTAVLSALDIFYPIPSRLWLLWNLFWQWVLAFAWVGVVAAFGRRYFQNHTTRFHVAAGFNVANLVLWLLGSVYGTMLMCFRRKLGGKMPPDDVELR</sequence>
<evidence type="ECO:0000313" key="2">
    <source>
        <dbReference type="EMBL" id="EXJ57486.1"/>
    </source>
</evidence>
<dbReference type="PANTHER" id="PTHR42083:SF1">
    <property type="entry name" value="MARVEL DOMAIN-CONTAINING PROTEIN"/>
    <property type="match status" value="1"/>
</dbReference>